<dbReference type="InterPro" id="IPR014743">
    <property type="entry name" value="Cl-channel_core"/>
</dbReference>
<organism evidence="9 10">
    <name type="scientific">Streptococcus ictaluri 707-05</name>
    <dbReference type="NCBI Taxonomy" id="764299"/>
    <lineage>
        <taxon>Bacteria</taxon>
        <taxon>Bacillati</taxon>
        <taxon>Bacillota</taxon>
        <taxon>Bacilli</taxon>
        <taxon>Lactobacillales</taxon>
        <taxon>Streptococcaceae</taxon>
        <taxon>Streptococcus</taxon>
    </lineage>
</organism>
<dbReference type="STRING" id="764299.STRIC_1331"/>
<keyword evidence="4 8" id="KW-1133">Transmembrane helix</keyword>
<evidence type="ECO:0000256" key="5">
    <source>
        <dbReference type="ARBA" id="ARBA00023065"/>
    </source>
</evidence>
<dbReference type="PANTHER" id="PTHR45711:SF6">
    <property type="entry name" value="CHLORIDE CHANNEL PROTEIN"/>
    <property type="match status" value="1"/>
</dbReference>
<dbReference type="InterPro" id="IPR001807">
    <property type="entry name" value="ClC"/>
</dbReference>
<dbReference type="Pfam" id="PF00654">
    <property type="entry name" value="Voltage_CLC"/>
    <property type="match status" value="1"/>
</dbReference>
<dbReference type="AlphaFoldDB" id="G5K3G2"/>
<dbReference type="PANTHER" id="PTHR45711">
    <property type="entry name" value="CHLORIDE CHANNEL PROTEIN"/>
    <property type="match status" value="1"/>
</dbReference>
<feature type="transmembrane region" description="Helical" evidence="8">
    <location>
        <begin position="279"/>
        <end position="299"/>
    </location>
</feature>
<feature type="transmembrane region" description="Helical" evidence="8">
    <location>
        <begin position="201"/>
        <end position="218"/>
    </location>
</feature>
<comment type="caution">
    <text evidence="9">The sequence shown here is derived from an EMBL/GenBank/DDBJ whole genome shotgun (WGS) entry which is preliminary data.</text>
</comment>
<dbReference type="GO" id="GO:0005247">
    <property type="term" value="F:voltage-gated chloride channel activity"/>
    <property type="evidence" value="ECO:0007669"/>
    <property type="project" value="TreeGrafter"/>
</dbReference>
<dbReference type="Gene3D" id="1.10.3080.10">
    <property type="entry name" value="Clc chloride channel"/>
    <property type="match status" value="1"/>
</dbReference>
<evidence type="ECO:0000256" key="3">
    <source>
        <dbReference type="ARBA" id="ARBA00022692"/>
    </source>
</evidence>
<dbReference type="CDD" id="cd01031">
    <property type="entry name" value="EriC"/>
    <property type="match status" value="1"/>
</dbReference>
<dbReference type="Proteomes" id="UP000003330">
    <property type="component" value="Unassembled WGS sequence"/>
</dbReference>
<evidence type="ECO:0000256" key="4">
    <source>
        <dbReference type="ARBA" id="ARBA00022989"/>
    </source>
</evidence>
<feature type="transmembrane region" description="Helical" evidence="8">
    <location>
        <begin position="238"/>
        <end position="258"/>
    </location>
</feature>
<keyword evidence="5" id="KW-0406">Ion transport</keyword>
<evidence type="ECO:0000256" key="6">
    <source>
        <dbReference type="ARBA" id="ARBA00023136"/>
    </source>
</evidence>
<evidence type="ECO:0000256" key="1">
    <source>
        <dbReference type="ARBA" id="ARBA00004141"/>
    </source>
</evidence>
<keyword evidence="10" id="KW-1185">Reference proteome</keyword>
<dbReference type="GO" id="GO:0005886">
    <property type="term" value="C:plasma membrane"/>
    <property type="evidence" value="ECO:0007669"/>
    <property type="project" value="TreeGrafter"/>
</dbReference>
<evidence type="ECO:0000256" key="2">
    <source>
        <dbReference type="ARBA" id="ARBA00022448"/>
    </source>
</evidence>
<reference evidence="9 10" key="1">
    <citation type="journal article" date="2014" name="Int. J. Syst. Evol. Microbiol.">
        <title>Phylogenomics and the dynamic genome evolution of the genus Streptococcus.</title>
        <authorList>
            <consortium name="The Broad Institute Genome Sequencing Platform"/>
            <person name="Richards V.P."/>
            <person name="Palmer S.R."/>
            <person name="Pavinski Bitar P.D."/>
            <person name="Qin X."/>
            <person name="Weinstock G.M."/>
            <person name="Highlander S.K."/>
            <person name="Town C.D."/>
            <person name="Burne R.A."/>
            <person name="Stanhope M.J."/>
        </authorList>
    </citation>
    <scope>NUCLEOTIDE SEQUENCE [LARGE SCALE GENOMIC DNA]</scope>
    <source>
        <strain evidence="9 10">707-05</strain>
    </source>
</reference>
<feature type="transmembrane region" description="Helical" evidence="8">
    <location>
        <begin position="126"/>
        <end position="149"/>
    </location>
</feature>
<evidence type="ECO:0000256" key="7">
    <source>
        <dbReference type="ARBA" id="ARBA00023214"/>
    </source>
</evidence>
<gene>
    <name evidence="9" type="ORF">STRIC_1331</name>
</gene>
<evidence type="ECO:0000313" key="9">
    <source>
        <dbReference type="EMBL" id="EHI69558.1"/>
    </source>
</evidence>
<keyword evidence="6 8" id="KW-0472">Membrane</keyword>
<protein>
    <submittedName>
        <fullName evidence="9">Chloride transporter, ClC family</fullName>
    </submittedName>
</protein>
<dbReference type="eggNOG" id="COG0038">
    <property type="taxonomic scope" value="Bacteria"/>
</dbReference>
<feature type="transmembrane region" description="Helical" evidence="8">
    <location>
        <begin position="161"/>
        <end position="181"/>
    </location>
</feature>
<evidence type="ECO:0000256" key="8">
    <source>
        <dbReference type="SAM" id="Phobius"/>
    </source>
</evidence>
<evidence type="ECO:0000313" key="10">
    <source>
        <dbReference type="Proteomes" id="UP000003330"/>
    </source>
</evidence>
<proteinExistence type="predicted"/>
<keyword evidence="7" id="KW-0868">Chloride</keyword>
<feature type="transmembrane region" description="Helical" evidence="8">
    <location>
        <begin position="30"/>
        <end position="49"/>
    </location>
</feature>
<sequence length="339" mass="36973">MVVSLFRLLIEILAERVVDVYHQSHSNPFLLLPILVVSLLIILFVGYLVKSDPDIKGSGIPHVEGELKGLMSPNWWSVLWKKFLAGTLAISMGFMLGREGPSTQLGAMSAKGLAKALKSSGLEKRVLIASGAAAGLSAAFNAPIAGLLFVVEEIYHHFSRLIWITALVASLVANFISLHIFGLRPVLAMPKAMPFLGLNQYWLLLLLGVFLGILGYVYEWVILRFHLIYDFLGKYLKITPAFYGILTVLVILPVGYYFPQLLGGGHGLIISLSQVELPLVTIALYLFIRFIVSMFSYSSGLPGGIFLPILTLGALSGTLFALFFKQIGSQVVKSSATSS</sequence>
<dbReference type="PRINTS" id="PR00762">
    <property type="entry name" value="CLCHANNEL"/>
</dbReference>
<dbReference type="EMBL" id="AEUX02000006">
    <property type="protein sequence ID" value="EHI69558.1"/>
    <property type="molecule type" value="Genomic_DNA"/>
</dbReference>
<feature type="transmembrane region" description="Helical" evidence="8">
    <location>
        <begin position="305"/>
        <end position="324"/>
    </location>
</feature>
<accession>G5K3G2</accession>
<dbReference type="SUPFAM" id="SSF81340">
    <property type="entry name" value="Clc chloride channel"/>
    <property type="match status" value="1"/>
</dbReference>
<comment type="subcellular location">
    <subcellularLocation>
        <location evidence="1">Membrane</location>
        <topology evidence="1">Multi-pass membrane protein</topology>
    </subcellularLocation>
</comment>
<keyword evidence="3 8" id="KW-0812">Transmembrane</keyword>
<name>G5K3G2_9STRE</name>
<keyword evidence="2" id="KW-0813">Transport</keyword>